<dbReference type="AlphaFoldDB" id="A0A7G9GD28"/>
<evidence type="ECO:0000313" key="2">
    <source>
        <dbReference type="EMBL" id="QNM08710.1"/>
    </source>
</evidence>
<reference evidence="2 3" key="1">
    <citation type="submission" date="2020-08" db="EMBL/GenBank/DDBJ databases">
        <authorList>
            <person name="Liu C."/>
            <person name="Sun Q."/>
        </authorList>
    </citation>
    <scope>NUCLEOTIDE SEQUENCE [LARGE SCALE GENOMIC DNA]</scope>
    <source>
        <strain evidence="2 3">NSJ-29</strain>
    </source>
</reference>
<evidence type="ECO:0000313" key="3">
    <source>
        <dbReference type="Proteomes" id="UP000515860"/>
    </source>
</evidence>
<name>A0A7G9GD28_9FIRM</name>
<dbReference type="InterPro" id="IPR024264">
    <property type="entry name" value="DUF3786"/>
</dbReference>
<organism evidence="2 3">
    <name type="scientific">Wansuia hejianensis</name>
    <dbReference type="NCBI Taxonomy" id="2763667"/>
    <lineage>
        <taxon>Bacteria</taxon>
        <taxon>Bacillati</taxon>
        <taxon>Bacillota</taxon>
        <taxon>Clostridia</taxon>
        <taxon>Lachnospirales</taxon>
        <taxon>Lachnospiraceae</taxon>
        <taxon>Wansuia</taxon>
    </lineage>
</organism>
<feature type="domain" description="DUF3786" evidence="1">
    <location>
        <begin position="26"/>
        <end position="197"/>
    </location>
</feature>
<gene>
    <name evidence="2" type="ORF">H9Q79_18055</name>
</gene>
<protein>
    <submittedName>
        <fullName evidence="2">DUF3786 domain-containing protein</fullName>
    </submittedName>
</protein>
<sequence length="209" mass="24282">MKKKESNYDLMSANARKRFLHFDQDAIIKKFNLHSDPEFIYLSFVNRLYRINRDSGKICGCTDSRCQEASWREAGFNETLAIFDMLCHGDEFPVLSGNWESISSLGGIIGAGHSNSTMLDRYTAPFTGKVQELSKACHTLGGTPQKSGDVSFLLPVFDFFPVWFQFWDGDEEYPASIRFLWDKNTLRYLHYETLWYIMLHILERLREGF</sequence>
<dbReference type="Proteomes" id="UP000515860">
    <property type="component" value="Chromosome"/>
</dbReference>
<keyword evidence="3" id="KW-1185">Reference proteome</keyword>
<evidence type="ECO:0000259" key="1">
    <source>
        <dbReference type="Pfam" id="PF12654"/>
    </source>
</evidence>
<dbReference type="EMBL" id="CP060635">
    <property type="protein sequence ID" value="QNM08710.1"/>
    <property type="molecule type" value="Genomic_DNA"/>
</dbReference>
<proteinExistence type="predicted"/>
<dbReference type="Pfam" id="PF12654">
    <property type="entry name" value="DUF3786"/>
    <property type="match status" value="1"/>
</dbReference>
<dbReference type="RefSeq" id="WP_249328890.1">
    <property type="nucleotide sequence ID" value="NZ_CP060635.1"/>
</dbReference>
<dbReference type="KEGG" id="whj:H9Q79_18055"/>
<accession>A0A7G9GD28</accession>